<keyword evidence="4" id="KW-1185">Reference proteome</keyword>
<evidence type="ECO:0000313" key="4">
    <source>
        <dbReference type="Proteomes" id="UP001418222"/>
    </source>
</evidence>
<dbReference type="Gene3D" id="3.40.50.2020">
    <property type="match status" value="1"/>
</dbReference>
<comment type="catalytic activity">
    <reaction evidence="1">
        <text>D-ribose 5-phosphate + ATP = 5-phospho-alpha-D-ribose 1-diphosphate + AMP + H(+)</text>
        <dbReference type="Rhea" id="RHEA:15609"/>
        <dbReference type="ChEBI" id="CHEBI:15378"/>
        <dbReference type="ChEBI" id="CHEBI:30616"/>
        <dbReference type="ChEBI" id="CHEBI:58017"/>
        <dbReference type="ChEBI" id="CHEBI:78346"/>
        <dbReference type="ChEBI" id="CHEBI:456215"/>
        <dbReference type="EC" id="2.7.6.1"/>
    </reaction>
</comment>
<comment type="caution">
    <text evidence="3">The sequence shown here is derived from an EMBL/GenBank/DDBJ whole genome shotgun (WGS) entry which is preliminary data.</text>
</comment>
<proteinExistence type="predicted"/>
<gene>
    <name evidence="3" type="ORF">KSP39_PZI018745</name>
</gene>
<name>A0AAP0B377_9ASPA</name>
<dbReference type="Proteomes" id="UP001418222">
    <property type="component" value="Unassembled WGS sequence"/>
</dbReference>
<dbReference type="InterPro" id="IPR029099">
    <property type="entry name" value="Pribosyltran_N"/>
</dbReference>
<dbReference type="EMBL" id="JBBWWQ010000016">
    <property type="protein sequence ID" value="KAK8925915.1"/>
    <property type="molecule type" value="Genomic_DNA"/>
</dbReference>
<reference evidence="3 4" key="1">
    <citation type="journal article" date="2022" name="Nat. Plants">
        <title>Genomes of leafy and leafless Platanthera orchids illuminate the evolution of mycoheterotrophy.</title>
        <authorList>
            <person name="Li M.H."/>
            <person name="Liu K.W."/>
            <person name="Li Z."/>
            <person name="Lu H.C."/>
            <person name="Ye Q.L."/>
            <person name="Zhang D."/>
            <person name="Wang J.Y."/>
            <person name="Li Y.F."/>
            <person name="Zhong Z.M."/>
            <person name="Liu X."/>
            <person name="Yu X."/>
            <person name="Liu D.K."/>
            <person name="Tu X.D."/>
            <person name="Liu B."/>
            <person name="Hao Y."/>
            <person name="Liao X.Y."/>
            <person name="Jiang Y.T."/>
            <person name="Sun W.H."/>
            <person name="Chen J."/>
            <person name="Chen Y.Q."/>
            <person name="Ai Y."/>
            <person name="Zhai J.W."/>
            <person name="Wu S.S."/>
            <person name="Zhou Z."/>
            <person name="Hsiao Y.Y."/>
            <person name="Wu W.L."/>
            <person name="Chen Y.Y."/>
            <person name="Lin Y.F."/>
            <person name="Hsu J.L."/>
            <person name="Li C.Y."/>
            <person name="Wang Z.W."/>
            <person name="Zhao X."/>
            <person name="Zhong W.Y."/>
            <person name="Ma X.K."/>
            <person name="Ma L."/>
            <person name="Huang J."/>
            <person name="Chen G.Z."/>
            <person name="Huang M.Z."/>
            <person name="Huang L."/>
            <person name="Peng D.H."/>
            <person name="Luo Y.B."/>
            <person name="Zou S.Q."/>
            <person name="Chen S.P."/>
            <person name="Lan S."/>
            <person name="Tsai W.C."/>
            <person name="Van de Peer Y."/>
            <person name="Liu Z.J."/>
        </authorList>
    </citation>
    <scope>NUCLEOTIDE SEQUENCE [LARGE SCALE GENOMIC DNA]</scope>
    <source>
        <strain evidence="3">Lor287</strain>
    </source>
</reference>
<dbReference type="AlphaFoldDB" id="A0AAP0B377"/>
<evidence type="ECO:0000256" key="1">
    <source>
        <dbReference type="ARBA" id="ARBA00049535"/>
    </source>
</evidence>
<protein>
    <recommendedName>
        <fullName evidence="2">Ribose-phosphate pyrophosphokinase N-terminal domain-containing protein</fullName>
    </recommendedName>
</protein>
<dbReference type="Pfam" id="PF13793">
    <property type="entry name" value="Pribosyltran_N"/>
    <property type="match status" value="1"/>
</dbReference>
<dbReference type="GO" id="GO:0004749">
    <property type="term" value="F:ribose phosphate diphosphokinase activity"/>
    <property type="evidence" value="ECO:0007669"/>
    <property type="project" value="UniProtKB-EC"/>
</dbReference>
<accession>A0AAP0B377</accession>
<feature type="domain" description="Ribose-phosphate pyrophosphokinase N-terminal" evidence="2">
    <location>
        <begin position="10"/>
        <end position="44"/>
    </location>
</feature>
<sequence length="74" mass="8196">MASARRINPELCNMIDVCCEGSAEKITAVIPYFGYARADQKISENGLQITNLCRSEITESPWAGLPTAKLRCFE</sequence>
<dbReference type="InterPro" id="IPR029057">
    <property type="entry name" value="PRTase-like"/>
</dbReference>
<evidence type="ECO:0000259" key="2">
    <source>
        <dbReference type="Pfam" id="PF13793"/>
    </source>
</evidence>
<organism evidence="3 4">
    <name type="scientific">Platanthera zijinensis</name>
    <dbReference type="NCBI Taxonomy" id="2320716"/>
    <lineage>
        <taxon>Eukaryota</taxon>
        <taxon>Viridiplantae</taxon>
        <taxon>Streptophyta</taxon>
        <taxon>Embryophyta</taxon>
        <taxon>Tracheophyta</taxon>
        <taxon>Spermatophyta</taxon>
        <taxon>Magnoliopsida</taxon>
        <taxon>Liliopsida</taxon>
        <taxon>Asparagales</taxon>
        <taxon>Orchidaceae</taxon>
        <taxon>Orchidoideae</taxon>
        <taxon>Orchideae</taxon>
        <taxon>Orchidinae</taxon>
        <taxon>Platanthera</taxon>
    </lineage>
</organism>
<evidence type="ECO:0000313" key="3">
    <source>
        <dbReference type="EMBL" id="KAK8925915.1"/>
    </source>
</evidence>
<dbReference type="SUPFAM" id="SSF53271">
    <property type="entry name" value="PRTase-like"/>
    <property type="match status" value="1"/>
</dbReference>